<organism evidence="2 3">
    <name type="scientific">Xylaria multiplex</name>
    <dbReference type="NCBI Taxonomy" id="323545"/>
    <lineage>
        <taxon>Eukaryota</taxon>
        <taxon>Fungi</taxon>
        <taxon>Dikarya</taxon>
        <taxon>Ascomycota</taxon>
        <taxon>Pezizomycotina</taxon>
        <taxon>Sordariomycetes</taxon>
        <taxon>Xylariomycetidae</taxon>
        <taxon>Xylariales</taxon>
        <taxon>Xylariaceae</taxon>
        <taxon>Xylaria</taxon>
    </lineage>
</organism>
<dbReference type="Gene3D" id="3.40.50.720">
    <property type="entry name" value="NAD(P)-binding Rossmann-like Domain"/>
    <property type="match status" value="1"/>
</dbReference>
<dbReference type="GO" id="GO:0016651">
    <property type="term" value="F:oxidoreductase activity, acting on NAD(P)H"/>
    <property type="evidence" value="ECO:0007669"/>
    <property type="project" value="InterPro"/>
</dbReference>
<sequence length="215" mass="23324">MMGLLGLDNTDSGARILNVYDGWVLVKVKAVALNPTDWKHVEWDAITLASSRKSETMLQILRRAIVSRVGFTARQGMYNRLKLPLPTELAKEPFPVLIYGGSTATGMAGIQFAKLSGLTVITTCSPHSFDYKSPTCATDIKKLTNNSLKYSWNCTGDSAAICAVAMSDSEEGIYGTIMPSELELLKRTILRLLAKILLAAMIQWVSGIVGSGGHL</sequence>
<dbReference type="EMBL" id="WUBL01000114">
    <property type="protein sequence ID" value="KAF2965467.1"/>
    <property type="molecule type" value="Genomic_DNA"/>
</dbReference>
<dbReference type="InterPro" id="IPR036291">
    <property type="entry name" value="NAD(P)-bd_dom_sf"/>
</dbReference>
<protein>
    <recommendedName>
        <fullName evidence="4">Alcohol dehydrogenase-like C-terminal domain-containing protein</fullName>
    </recommendedName>
</protein>
<proteinExistence type="predicted"/>
<keyword evidence="3" id="KW-1185">Reference proteome</keyword>
<dbReference type="Proteomes" id="UP000481858">
    <property type="component" value="Unassembled WGS sequence"/>
</dbReference>
<dbReference type="InParanoid" id="A0A7C8MQ28"/>
<evidence type="ECO:0000313" key="2">
    <source>
        <dbReference type="EMBL" id="KAF2965467.1"/>
    </source>
</evidence>
<gene>
    <name evidence="2" type="ORF">GQX73_g8073</name>
</gene>
<dbReference type="PANTHER" id="PTHR45348">
    <property type="entry name" value="HYPOTHETICAL OXIDOREDUCTASE (EUROFUNG)"/>
    <property type="match status" value="1"/>
</dbReference>
<accession>A0A7C8MQ28</accession>
<dbReference type="Gene3D" id="3.90.180.10">
    <property type="entry name" value="Medium-chain alcohol dehydrogenases, catalytic domain"/>
    <property type="match status" value="1"/>
</dbReference>
<dbReference type="InterPro" id="IPR047122">
    <property type="entry name" value="Trans-enoyl_RdTase-like"/>
</dbReference>
<dbReference type="SUPFAM" id="SSF51735">
    <property type="entry name" value="NAD(P)-binding Rossmann-fold domains"/>
    <property type="match status" value="1"/>
</dbReference>
<evidence type="ECO:0000313" key="3">
    <source>
        <dbReference type="Proteomes" id="UP000481858"/>
    </source>
</evidence>
<name>A0A7C8MQ28_9PEZI</name>
<keyword evidence="1" id="KW-0560">Oxidoreductase</keyword>
<evidence type="ECO:0008006" key="4">
    <source>
        <dbReference type="Google" id="ProtNLM"/>
    </source>
</evidence>
<evidence type="ECO:0000256" key="1">
    <source>
        <dbReference type="ARBA" id="ARBA00023002"/>
    </source>
</evidence>
<dbReference type="PANTHER" id="PTHR45348:SF2">
    <property type="entry name" value="ZINC-TYPE ALCOHOL DEHYDROGENASE-LIKE PROTEIN C2E1P3.01"/>
    <property type="match status" value="1"/>
</dbReference>
<dbReference type="AlphaFoldDB" id="A0A7C8MQ28"/>
<reference evidence="2 3" key="1">
    <citation type="submission" date="2019-12" db="EMBL/GenBank/DDBJ databases">
        <title>Draft genome sequence of the ascomycete Xylaria multiplex DSM 110363.</title>
        <authorList>
            <person name="Buettner E."/>
            <person name="Kellner H."/>
        </authorList>
    </citation>
    <scope>NUCLEOTIDE SEQUENCE [LARGE SCALE GENOMIC DNA]</scope>
    <source>
        <strain evidence="2 3">DSM 110363</strain>
    </source>
</reference>
<dbReference type="OrthoDB" id="9992527at2759"/>
<comment type="caution">
    <text evidence="2">The sequence shown here is derived from an EMBL/GenBank/DDBJ whole genome shotgun (WGS) entry which is preliminary data.</text>
</comment>